<feature type="compositionally biased region" description="Basic and acidic residues" evidence="8">
    <location>
        <begin position="688"/>
        <end position="698"/>
    </location>
</feature>
<comment type="caution">
    <text evidence="11">The sequence shown here is derived from an EMBL/GenBank/DDBJ whole genome shotgun (WGS) entry which is preliminary data.</text>
</comment>
<evidence type="ECO:0000256" key="8">
    <source>
        <dbReference type="SAM" id="MobiDB-lite"/>
    </source>
</evidence>
<feature type="region of interest" description="Disordered" evidence="8">
    <location>
        <begin position="1"/>
        <end position="313"/>
    </location>
</feature>
<keyword evidence="7" id="KW-0539">Nucleus</keyword>
<reference evidence="11 12" key="1">
    <citation type="journal article" date="2023" name="Plant Dis.">
        <title>First Report of Diplodia intermedia Causing Canker and Dieback Diseases on Apple Trees in Canada.</title>
        <authorList>
            <person name="Ellouze W."/>
            <person name="Ilyukhin E."/>
            <person name="Sulman M."/>
            <person name="Ali S."/>
        </authorList>
    </citation>
    <scope>NUCLEOTIDE SEQUENCE [LARGE SCALE GENOMIC DNA]</scope>
    <source>
        <strain evidence="11 12">M45-28</strain>
    </source>
</reference>
<accession>A0ABR3TZM3</accession>
<feature type="region of interest" description="Disordered" evidence="8">
    <location>
        <begin position="619"/>
        <end position="646"/>
    </location>
</feature>
<comment type="subcellular location">
    <subcellularLocation>
        <location evidence="2">Chromosome</location>
    </subcellularLocation>
    <subcellularLocation>
        <location evidence="1">Nucleus</location>
    </subcellularLocation>
</comment>
<feature type="compositionally biased region" description="Basic and acidic residues" evidence="8">
    <location>
        <begin position="619"/>
        <end position="639"/>
    </location>
</feature>
<sequence length="947" mass="103708">MLSAAPPKPQGRPASPHSDSSTLSNITVADPIQPAASSVAPASTPPTSQSDDQSMHEDASKPPDPQPDTLLARRHSSRARAAVATYNDKENAGTRIHTPAKYRKDKDTPLQSPQLSDTHHPEPAASIEPPSPSKSVDEPMERRKSGRSRTSIVTYNDKENAGTRIHTPTKYIDGTYIRKTLHDPIPVPGRPQSPSPTTDSGNKRTLKPRASGLRAELRVDSDDDSLADAQSVSPRKSARPGQKAGKAGQRAASQLGKRGRDAFDAAKSKPAGSSRIVLRKSDSPVKRQKKRAASEPTPEPGPQIPRPDVRYGDCGGKPWLNAGKYYNTGQDNFAGSLTTVVGHKPKNKDDGTPVNKALPLPMFLMAEKLDLYPKKKLPEHKRPFEPFQLPYDVFSPLPKEAKVKDWRELKKNEYKGEDAQEIKARAKDQCKKQRQMEASACSCIGRCDRDSCFNASLFFECDDRSCNLGPDCGNREFTNLQKRYKDELRQGKYFKSFNVGVEVVATESRGHGVRAMRPFHDDQIVVEYIGEIITQQESDRRMNEIYKDHKCFYLMNFYDKLIIDGYRGNIARFVNHSCDPNCRMEKWTVNGEQRMALFANRPIMTGEELTWHYNFENKPIKEPTAGHKRKSPDDAEERPKKKPKVTKLVEAASKAASKTGKNLLSKTKEGLKGLMDTVTAAASPPTVEGKKSRDERAARRSLAAAKESSNESTPEPSGDGRPIRATRQQQSASPKKAVPQTAVARLQAEKSARCPSSRSSSKSTATPEGRPRSAPPRTSTRSNRAISINDDYEEDEELPSASKSRRDSPTLARRVPKAKSPLSVSSKGTTTRRAASSVRKSTGARMVQNAKEVSESHSSNSETDSASTSPTELSMASSSNTAITANDAFPSLADVAAPVPAAKGAALKQAKLSFLPNGLGFDKGDTEAEKPAKKVVKKRSSRATLDV</sequence>
<dbReference type="InterPro" id="IPR050777">
    <property type="entry name" value="SET2_Histone-Lys_MeTrsfase"/>
</dbReference>
<evidence type="ECO:0000256" key="1">
    <source>
        <dbReference type="ARBA" id="ARBA00004123"/>
    </source>
</evidence>
<organism evidence="11 12">
    <name type="scientific">Diplodia intermedia</name>
    <dbReference type="NCBI Taxonomy" id="856260"/>
    <lineage>
        <taxon>Eukaryota</taxon>
        <taxon>Fungi</taxon>
        <taxon>Dikarya</taxon>
        <taxon>Ascomycota</taxon>
        <taxon>Pezizomycotina</taxon>
        <taxon>Dothideomycetes</taxon>
        <taxon>Dothideomycetes incertae sedis</taxon>
        <taxon>Botryosphaeriales</taxon>
        <taxon>Botryosphaeriaceae</taxon>
        <taxon>Diplodia</taxon>
    </lineage>
</organism>
<evidence type="ECO:0000256" key="2">
    <source>
        <dbReference type="ARBA" id="ARBA00004286"/>
    </source>
</evidence>
<feature type="compositionally biased region" description="Polar residues" evidence="8">
    <location>
        <begin position="17"/>
        <end position="27"/>
    </location>
</feature>
<keyword evidence="3" id="KW-0158">Chromosome</keyword>
<keyword evidence="12" id="KW-1185">Reference proteome</keyword>
<dbReference type="PROSITE" id="PS51215">
    <property type="entry name" value="AWS"/>
    <property type="match status" value="1"/>
</dbReference>
<feature type="compositionally biased region" description="Basic and acidic residues" evidence="8">
    <location>
        <begin position="258"/>
        <end position="267"/>
    </location>
</feature>
<evidence type="ECO:0000256" key="5">
    <source>
        <dbReference type="ARBA" id="ARBA00022679"/>
    </source>
</evidence>
<feature type="domain" description="SET" evidence="9">
    <location>
        <begin position="499"/>
        <end position="614"/>
    </location>
</feature>
<evidence type="ECO:0000259" key="9">
    <source>
        <dbReference type="PROSITE" id="PS50280"/>
    </source>
</evidence>
<evidence type="ECO:0000256" key="3">
    <source>
        <dbReference type="ARBA" id="ARBA00022454"/>
    </source>
</evidence>
<feature type="compositionally biased region" description="Low complexity" evidence="8">
    <location>
        <begin position="775"/>
        <end position="784"/>
    </location>
</feature>
<proteinExistence type="predicted"/>
<dbReference type="Pfam" id="PF00856">
    <property type="entry name" value="SET"/>
    <property type="match status" value="1"/>
</dbReference>
<feature type="compositionally biased region" description="Low complexity" evidence="8">
    <location>
        <begin position="34"/>
        <end position="48"/>
    </location>
</feature>
<dbReference type="InterPro" id="IPR001214">
    <property type="entry name" value="SET_dom"/>
</dbReference>
<feature type="compositionally biased region" description="Polar residues" evidence="8">
    <location>
        <begin position="822"/>
        <end position="840"/>
    </location>
</feature>
<evidence type="ECO:0000259" key="10">
    <source>
        <dbReference type="PROSITE" id="PS51215"/>
    </source>
</evidence>
<evidence type="ECO:0000256" key="6">
    <source>
        <dbReference type="ARBA" id="ARBA00022691"/>
    </source>
</evidence>
<feature type="compositionally biased region" description="Pro residues" evidence="8">
    <location>
        <begin position="185"/>
        <end position="194"/>
    </location>
</feature>
<protein>
    <submittedName>
        <fullName evidence="11">Uncharacterized protein</fullName>
    </submittedName>
</protein>
<keyword evidence="4" id="KW-0489">Methyltransferase</keyword>
<feature type="region of interest" description="Disordered" evidence="8">
    <location>
        <begin position="918"/>
        <end position="947"/>
    </location>
</feature>
<gene>
    <name evidence="11" type="ORF">SLS58_002104</name>
</gene>
<name>A0ABR3TZM3_9PEZI</name>
<feature type="compositionally biased region" description="Low complexity" evidence="8">
    <location>
        <begin position="856"/>
        <end position="869"/>
    </location>
</feature>
<keyword evidence="6" id="KW-0949">S-adenosyl-L-methionine</keyword>
<keyword evidence="5" id="KW-0808">Transferase</keyword>
<dbReference type="PROSITE" id="PS50280">
    <property type="entry name" value="SET"/>
    <property type="match status" value="1"/>
</dbReference>
<feature type="compositionally biased region" description="Polar residues" evidence="8">
    <location>
        <begin position="870"/>
        <end position="879"/>
    </location>
</feature>
<dbReference type="InterPro" id="IPR046341">
    <property type="entry name" value="SET_dom_sf"/>
</dbReference>
<dbReference type="InterPro" id="IPR006560">
    <property type="entry name" value="AWS_dom"/>
</dbReference>
<evidence type="ECO:0000256" key="7">
    <source>
        <dbReference type="ARBA" id="ARBA00023242"/>
    </source>
</evidence>
<dbReference type="EMBL" id="JAKEKT020000009">
    <property type="protein sequence ID" value="KAL1648351.1"/>
    <property type="molecule type" value="Genomic_DNA"/>
</dbReference>
<feature type="region of interest" description="Disordered" evidence="8">
    <location>
        <begin position="677"/>
        <end position="879"/>
    </location>
</feature>
<evidence type="ECO:0000313" key="12">
    <source>
        <dbReference type="Proteomes" id="UP001521184"/>
    </source>
</evidence>
<feature type="compositionally biased region" description="Low complexity" evidence="8">
    <location>
        <begin position="753"/>
        <end position="767"/>
    </location>
</feature>
<evidence type="ECO:0000313" key="11">
    <source>
        <dbReference type="EMBL" id="KAL1648351.1"/>
    </source>
</evidence>
<feature type="compositionally biased region" description="Pro residues" evidence="8">
    <location>
        <begin position="1"/>
        <end position="10"/>
    </location>
</feature>
<feature type="compositionally biased region" description="Low complexity" evidence="8">
    <location>
        <begin position="241"/>
        <end position="252"/>
    </location>
</feature>
<evidence type="ECO:0000256" key="4">
    <source>
        <dbReference type="ARBA" id="ARBA00022603"/>
    </source>
</evidence>
<feature type="domain" description="AWS" evidence="10">
    <location>
        <begin position="436"/>
        <end position="481"/>
    </location>
</feature>
<dbReference type="Proteomes" id="UP001521184">
    <property type="component" value="Unassembled WGS sequence"/>
</dbReference>
<dbReference type="SUPFAM" id="SSF82199">
    <property type="entry name" value="SET domain"/>
    <property type="match status" value="1"/>
</dbReference>
<dbReference type="Gene3D" id="2.170.270.10">
    <property type="entry name" value="SET domain"/>
    <property type="match status" value="1"/>
</dbReference>
<dbReference type="PANTHER" id="PTHR22884">
    <property type="entry name" value="SET DOMAIN PROTEINS"/>
    <property type="match status" value="1"/>
</dbReference>
<feature type="compositionally biased region" description="Basic and acidic residues" evidence="8">
    <location>
        <begin position="922"/>
        <end position="932"/>
    </location>
</feature>
<dbReference type="SMART" id="SM00317">
    <property type="entry name" value="SET"/>
    <property type="match status" value="1"/>
</dbReference>